<keyword evidence="3 5" id="KW-1133">Transmembrane helix</keyword>
<feature type="transmembrane region" description="Helical" evidence="5">
    <location>
        <begin position="133"/>
        <end position="160"/>
    </location>
</feature>
<dbReference type="RefSeq" id="WP_009034968.1">
    <property type="nucleotide sequence ID" value="NZ_ALWO02000036.1"/>
</dbReference>
<reference evidence="6 7" key="1">
    <citation type="journal article" date="2013" name="Genome Announc.">
        <title>Draft Genome Sequence of Indibacter alkaliphilus Strain LW1T, Isolated from Lonar Lake, a Haloalkaline Lake in the Buldana District of Maharashtra, India.</title>
        <authorList>
            <person name="Singh A."/>
            <person name="Kumar Jangir P."/>
            <person name="Sharma R."/>
            <person name="Singh A."/>
            <person name="Kumar Pinnaka A."/>
            <person name="Shivaji S."/>
        </authorList>
    </citation>
    <scope>NUCLEOTIDE SEQUENCE [LARGE SCALE GENOMIC DNA]</scope>
    <source>
        <strain evidence="7">CCUG 57479 / KCTC 22604 / LW1</strain>
    </source>
</reference>
<keyword evidence="7" id="KW-1185">Reference proteome</keyword>
<proteinExistence type="predicted"/>
<dbReference type="InterPro" id="IPR007318">
    <property type="entry name" value="Phopholipid_MeTrfase"/>
</dbReference>
<dbReference type="Gene3D" id="1.20.120.1630">
    <property type="match status" value="1"/>
</dbReference>
<dbReference type="STRING" id="1189612.A33Q_2692"/>
<dbReference type="OrthoDB" id="9809773at2"/>
<evidence type="ECO:0000256" key="4">
    <source>
        <dbReference type="ARBA" id="ARBA00023136"/>
    </source>
</evidence>
<evidence type="ECO:0000313" key="7">
    <source>
        <dbReference type="Proteomes" id="UP000006073"/>
    </source>
</evidence>
<dbReference type="GO" id="GO:0012505">
    <property type="term" value="C:endomembrane system"/>
    <property type="evidence" value="ECO:0007669"/>
    <property type="project" value="UniProtKB-SubCell"/>
</dbReference>
<dbReference type="AlphaFoldDB" id="S2DB28"/>
<evidence type="ECO:0000256" key="3">
    <source>
        <dbReference type="ARBA" id="ARBA00022989"/>
    </source>
</evidence>
<dbReference type="PANTHER" id="PTHR12714:SF9">
    <property type="entry name" value="PROTEIN-S-ISOPRENYLCYSTEINE O-METHYLTRANSFERASE"/>
    <property type="match status" value="1"/>
</dbReference>
<feature type="transmembrane region" description="Helical" evidence="5">
    <location>
        <begin position="42"/>
        <end position="61"/>
    </location>
</feature>
<feature type="transmembrane region" description="Helical" evidence="5">
    <location>
        <begin position="73"/>
        <end position="93"/>
    </location>
</feature>
<dbReference type="eggNOG" id="COG2020">
    <property type="taxonomic scope" value="Bacteria"/>
</dbReference>
<gene>
    <name evidence="6" type="ORF">A33Q_2692</name>
</gene>
<name>S2DB28_INDAL</name>
<keyword evidence="4 5" id="KW-0472">Membrane</keyword>
<evidence type="ECO:0000256" key="2">
    <source>
        <dbReference type="ARBA" id="ARBA00022692"/>
    </source>
</evidence>
<comment type="caution">
    <text evidence="6">The sequence shown here is derived from an EMBL/GenBank/DDBJ whole genome shotgun (WGS) entry which is preliminary data.</text>
</comment>
<dbReference type="EMBL" id="ALWO02000036">
    <property type="protein sequence ID" value="EOZ96099.1"/>
    <property type="molecule type" value="Genomic_DNA"/>
</dbReference>
<comment type="subcellular location">
    <subcellularLocation>
        <location evidence="1">Endomembrane system</location>
        <topology evidence="1">Multi-pass membrane protein</topology>
    </subcellularLocation>
</comment>
<evidence type="ECO:0008006" key="8">
    <source>
        <dbReference type="Google" id="ProtNLM"/>
    </source>
</evidence>
<evidence type="ECO:0000313" key="6">
    <source>
        <dbReference type="EMBL" id="EOZ96099.1"/>
    </source>
</evidence>
<organism evidence="6 7">
    <name type="scientific">Indibacter alkaliphilus (strain CCUG 57479 / KCTC 22604 / LW1)</name>
    <dbReference type="NCBI Taxonomy" id="1189612"/>
    <lineage>
        <taxon>Bacteria</taxon>
        <taxon>Pseudomonadati</taxon>
        <taxon>Bacteroidota</taxon>
        <taxon>Cytophagia</taxon>
        <taxon>Cytophagales</taxon>
        <taxon>Cyclobacteriaceae</taxon>
    </lineage>
</organism>
<dbReference type="GO" id="GO:0016740">
    <property type="term" value="F:transferase activity"/>
    <property type="evidence" value="ECO:0007669"/>
    <property type="project" value="UniProtKB-ARBA"/>
</dbReference>
<evidence type="ECO:0000256" key="1">
    <source>
        <dbReference type="ARBA" id="ARBA00004127"/>
    </source>
</evidence>
<dbReference type="Pfam" id="PF04191">
    <property type="entry name" value="PEMT"/>
    <property type="match status" value="1"/>
</dbReference>
<protein>
    <recommendedName>
        <fullName evidence="8">Protein-S-isoprenylcysteine O-methyltransferase Ste14</fullName>
    </recommendedName>
</protein>
<sequence>MSYIILVILWLLFYFTHSYLAGLSIKQKISSLLKSGYRWYRMFYSLLFGFFFFGILVYAATLAKSQILATTELLTYMGYMFATFGTIIIVKAFRNFSGFKFIGIRPHNDLQVTEPLVTSGIHAWMRHPVYTGLVLIFLGYFLFAPFLSSLIHLTCLLVYLPFGIYFEEKKLVSIYGEAYTAYKKSVSALIPFKKIKAT</sequence>
<dbReference type="Proteomes" id="UP000006073">
    <property type="component" value="Unassembled WGS sequence"/>
</dbReference>
<accession>S2DB28</accession>
<keyword evidence="2 5" id="KW-0812">Transmembrane</keyword>
<dbReference type="PANTHER" id="PTHR12714">
    <property type="entry name" value="PROTEIN-S ISOPRENYLCYSTEINE O-METHYLTRANSFERASE"/>
    <property type="match status" value="1"/>
</dbReference>
<evidence type="ECO:0000256" key="5">
    <source>
        <dbReference type="SAM" id="Phobius"/>
    </source>
</evidence>